<keyword evidence="3" id="KW-1185">Reference proteome</keyword>
<dbReference type="SUPFAM" id="SSF49899">
    <property type="entry name" value="Concanavalin A-like lectins/glucanases"/>
    <property type="match status" value="1"/>
</dbReference>
<comment type="caution">
    <text evidence="2">The sequence shown here is derived from an EMBL/GenBank/DDBJ whole genome shotgun (WGS) entry which is preliminary data.</text>
</comment>
<dbReference type="RefSeq" id="WP_200267677.1">
    <property type="nucleotide sequence ID" value="NZ_JAENIJ010000004.1"/>
</dbReference>
<dbReference type="InterPro" id="IPR012373">
    <property type="entry name" value="Ferrdict_sens_TM"/>
</dbReference>
<evidence type="ECO:0000313" key="3">
    <source>
        <dbReference type="Proteomes" id="UP000603141"/>
    </source>
</evidence>
<dbReference type="Proteomes" id="UP000603141">
    <property type="component" value="Unassembled WGS sequence"/>
</dbReference>
<name>A0A934S8S3_9BACT</name>
<organism evidence="2 3">
    <name type="scientific">Luteolibacter pohnpeiensis</name>
    <dbReference type="NCBI Taxonomy" id="454153"/>
    <lineage>
        <taxon>Bacteria</taxon>
        <taxon>Pseudomonadati</taxon>
        <taxon>Verrucomicrobiota</taxon>
        <taxon>Verrucomicrobiia</taxon>
        <taxon>Verrucomicrobiales</taxon>
        <taxon>Verrucomicrobiaceae</taxon>
        <taxon>Luteolibacter</taxon>
    </lineage>
</organism>
<accession>A0A934S8S3</accession>
<dbReference type="InterPro" id="IPR006860">
    <property type="entry name" value="FecR"/>
</dbReference>
<gene>
    <name evidence="2" type="ORF">JIN85_03445</name>
</gene>
<dbReference type="InterPro" id="IPR013320">
    <property type="entry name" value="ConA-like_dom_sf"/>
</dbReference>
<dbReference type="PANTHER" id="PTHR30273:SF2">
    <property type="entry name" value="PROTEIN FECR"/>
    <property type="match status" value="1"/>
</dbReference>
<dbReference type="Pfam" id="PF04773">
    <property type="entry name" value="FecR"/>
    <property type="match status" value="1"/>
</dbReference>
<evidence type="ECO:0000313" key="2">
    <source>
        <dbReference type="EMBL" id="MBK1881454.1"/>
    </source>
</evidence>
<dbReference type="PANTHER" id="PTHR30273">
    <property type="entry name" value="PERIPLASMIC SIGNAL SENSOR AND SIGMA FACTOR ACTIVATOR FECR-RELATED"/>
    <property type="match status" value="1"/>
</dbReference>
<dbReference type="EMBL" id="JAENIJ010000004">
    <property type="protein sequence ID" value="MBK1881454.1"/>
    <property type="molecule type" value="Genomic_DNA"/>
</dbReference>
<dbReference type="Gene3D" id="2.60.120.200">
    <property type="match status" value="1"/>
</dbReference>
<evidence type="ECO:0000259" key="1">
    <source>
        <dbReference type="Pfam" id="PF04773"/>
    </source>
</evidence>
<reference evidence="2" key="1">
    <citation type="submission" date="2021-01" db="EMBL/GenBank/DDBJ databases">
        <title>Modified the classification status of verrucomicrobia.</title>
        <authorList>
            <person name="Feng X."/>
        </authorList>
    </citation>
    <scope>NUCLEOTIDE SEQUENCE</scope>
    <source>
        <strain evidence="2">KCTC 22041</strain>
    </source>
</reference>
<proteinExistence type="predicted"/>
<protein>
    <submittedName>
        <fullName evidence="2">FecR domain-containing protein</fullName>
    </submittedName>
</protein>
<feature type="domain" description="FecR protein" evidence="1">
    <location>
        <begin position="141"/>
        <end position="222"/>
    </location>
</feature>
<dbReference type="GO" id="GO:0016989">
    <property type="term" value="F:sigma factor antagonist activity"/>
    <property type="evidence" value="ECO:0007669"/>
    <property type="project" value="TreeGrafter"/>
</dbReference>
<dbReference type="AlphaFoldDB" id="A0A934S8S3"/>
<sequence length="513" mass="56071">MKSGKINSRRLEQALQDLDDGALSQSDQQWLMDQMRDHPEARRAYREHMTLSAGLHHLAHQLAPSELALPETPSRWQSIQWKKTAAIAASIALLATGIIFYPKTQPHVSVHPGADTAWKYSSGGIGKDGNFLPGTRVSLDHGSLEVTMPSGTRVLLEGPAELEYHNPLLVTLASGRGWFEVAHEDTGFEVHTERLRITDVGTRFGVSSSIGRDRVQVDSGTVLLQSNFDGIPAMELKSGQAAVADLVGRPSRTPVDPALFLNKLPDKMVSIHWSFDQMAGNSFSANAVGMKAEPIRLAGFNAPPNQARLIPGAFGQALDLTAGDAYGISNYPGISGNGPRTVALWIKGFPIDRRYSEMGVRYTPSVVMWGDPNIPGASWTFRAHCVTGVIGTQWGNNGWQTSGDFHETPVLDGKWHHIASVYTGNVDEHGAVEIRHYIDGKKVHFMHSEVGNSVNTWGGGKDSAKLRIAYDGMFPSGPENVPVAVDELYIVRDALSDKQVETLYRENRIPTEN</sequence>
<dbReference type="Gene3D" id="2.60.120.1440">
    <property type="match status" value="1"/>
</dbReference>